<dbReference type="SMART" id="SM00954">
    <property type="entry name" value="RelA_SpoT"/>
    <property type="match status" value="1"/>
</dbReference>
<dbReference type="Proteomes" id="UP001205910">
    <property type="component" value="Unassembled WGS sequence"/>
</dbReference>
<proteinExistence type="predicted"/>
<dbReference type="CDD" id="cd05399">
    <property type="entry name" value="NT_Rel-Spo_like"/>
    <property type="match status" value="1"/>
</dbReference>
<dbReference type="AlphaFoldDB" id="A0ABD0BHD7"/>
<sequence length="347" mass="39751">MPNKFISKLSARYREFTDQHPHAEADFREAFEEVLADAGLTYDRVSVRLKEWQSLRTKARKKKPNGHLIYPDPWVDIHDVIGVRITTLHSTEIPQIIEALADVFTVLRSVDKAAQTRVSGSFGYGSHHLILEVDHRIEDLASYHGFVFEVQIRTVLQHAWAEFEHDVRYKRSGDLDPQVDRAFTLAAGLIELADQQFDQIAAIQDPGHHHSTDLDVELSAETLPGVIAMLVGNRFPQSRIEDYRWLEELLFAHGITTATKLRDLLNDADIDAVRRALNYQFQPGQVRIIDDLLLRRYHDEHINATGKSGKYPRQRGPRLRKRLHAMQTANVLDKTEPRSKTEPAPHS</sequence>
<name>A0ABD0BHD7_CORUL</name>
<dbReference type="SUPFAM" id="SSF81301">
    <property type="entry name" value="Nucleotidyltransferase"/>
    <property type="match status" value="1"/>
</dbReference>
<dbReference type="InterPro" id="IPR007685">
    <property type="entry name" value="RelA_SpoT"/>
</dbReference>
<reference evidence="3 4" key="1">
    <citation type="submission" date="2021-11" db="EMBL/GenBank/DDBJ databases">
        <title>Whole genome sequences of diphtheriae toxin producing Corynebacterium ulcerans isolates from cats in Osaka, Japan.</title>
        <authorList>
            <person name="Umeda K."/>
            <person name="Hirai Y."/>
        </authorList>
    </citation>
    <scope>NUCLEOTIDE SEQUENCE [LARGE SCALE GENOMIC DNA]</scope>
    <source>
        <strain evidence="3 4">12109B-1</strain>
    </source>
</reference>
<protein>
    <submittedName>
        <fullName evidence="3">GTP pyrophosphokinase</fullName>
    </submittedName>
</protein>
<evidence type="ECO:0000313" key="4">
    <source>
        <dbReference type="Proteomes" id="UP001205910"/>
    </source>
</evidence>
<dbReference type="Gene3D" id="1.10.287.860">
    <property type="entry name" value="Nucleotidyltransferase"/>
    <property type="match status" value="1"/>
</dbReference>
<dbReference type="RefSeq" id="WP_261804599.1">
    <property type="nucleotide sequence ID" value="NZ_BQFK01000005.1"/>
</dbReference>
<feature type="compositionally biased region" description="Basic and acidic residues" evidence="1">
    <location>
        <begin position="333"/>
        <end position="347"/>
    </location>
</feature>
<evidence type="ECO:0000256" key="1">
    <source>
        <dbReference type="SAM" id="MobiDB-lite"/>
    </source>
</evidence>
<dbReference type="EMBL" id="BQFK01000005">
    <property type="protein sequence ID" value="GJJ43612.1"/>
    <property type="molecule type" value="Genomic_DNA"/>
</dbReference>
<feature type="region of interest" description="Disordered" evidence="1">
    <location>
        <begin position="327"/>
        <end position="347"/>
    </location>
</feature>
<dbReference type="Pfam" id="PF04607">
    <property type="entry name" value="RelA_SpoT"/>
    <property type="match status" value="1"/>
</dbReference>
<organism evidence="3 4">
    <name type="scientific">Corynebacterium ulcerans</name>
    <dbReference type="NCBI Taxonomy" id="65058"/>
    <lineage>
        <taxon>Bacteria</taxon>
        <taxon>Bacillati</taxon>
        <taxon>Actinomycetota</taxon>
        <taxon>Actinomycetes</taxon>
        <taxon>Mycobacteriales</taxon>
        <taxon>Corynebacteriaceae</taxon>
        <taxon>Corynebacterium</taxon>
    </lineage>
</organism>
<accession>A0ABD0BHD7</accession>
<evidence type="ECO:0000313" key="3">
    <source>
        <dbReference type="EMBL" id="GJJ43612.1"/>
    </source>
</evidence>
<feature type="domain" description="RelA/SpoT" evidence="2">
    <location>
        <begin position="47"/>
        <end position="175"/>
    </location>
</feature>
<dbReference type="PANTHER" id="PTHR41773">
    <property type="entry name" value="GTP PYROPHOSPHATASE-RELATED"/>
    <property type="match status" value="1"/>
</dbReference>
<gene>
    <name evidence="3" type="ORF">CULCOIPH005_18010</name>
</gene>
<dbReference type="PANTHER" id="PTHR41773:SF1">
    <property type="entry name" value="RELA_SPOT DOMAIN-CONTAINING PROTEIN"/>
    <property type="match status" value="1"/>
</dbReference>
<dbReference type="Gene3D" id="3.30.460.10">
    <property type="entry name" value="Beta Polymerase, domain 2"/>
    <property type="match status" value="1"/>
</dbReference>
<comment type="caution">
    <text evidence="3">The sequence shown here is derived from an EMBL/GenBank/DDBJ whole genome shotgun (WGS) entry which is preliminary data.</text>
</comment>
<dbReference type="InterPro" id="IPR043519">
    <property type="entry name" value="NT_sf"/>
</dbReference>
<evidence type="ECO:0000259" key="2">
    <source>
        <dbReference type="SMART" id="SM00954"/>
    </source>
</evidence>